<feature type="domain" description="DUF6532" evidence="2">
    <location>
        <begin position="223"/>
        <end position="421"/>
    </location>
</feature>
<sequence length="518" mass="58090">MPSKHIIVSEGESEPSSASPPLKRSRNSSSQTNRDSARQQAVRNSVRPRNPSNRQKEIDRNEVAVLTTENEKLRRQLANSKKRLLRDDEEGNELDPESEEEMRPVTSSIERLYSVQLQTERRSGHSTPILRRAASSSQPPIRATVNAPQRVEQASSDTDEVIEVASTTGQRTTTRDAPKLEQQQSETLSKTSQAQPKSQPTSGRRRAKDFTGLTHLIALRGAKEIEARINTRDPFPDPIALTAAAIRCLENAKLHVDKKHEVAEGDVPLLIQSFKGRQSRGRQIPLNVVRAEVVIEYGFRETVKRRQFNKNLANELLQEERYAHKDTTQLIGYLENPIFSNVYKKAFFHSEEGLGLLFPRFFDNSGKGAPFPVATLALIKLQVEFCIEEWKGGILAKKPFDVKKHLLKSRYHIHIGKVEDWIHAAPSFTANIRRKWHERAMRDFATGTAPEQASRSAETIKRSLAAIKTRTGETDSEADELSDGDGIIPEEQAASREGGSMGQGADSNDLEQTVNKEN</sequence>
<name>A0ABR3EZW1_9AGAR</name>
<keyword evidence="4" id="KW-1185">Reference proteome</keyword>
<evidence type="ECO:0000256" key="1">
    <source>
        <dbReference type="SAM" id="MobiDB-lite"/>
    </source>
</evidence>
<feature type="compositionally biased region" description="Acidic residues" evidence="1">
    <location>
        <begin position="474"/>
        <end position="483"/>
    </location>
</feature>
<organism evidence="3 4">
    <name type="scientific">Marasmius crinis-equi</name>
    <dbReference type="NCBI Taxonomy" id="585013"/>
    <lineage>
        <taxon>Eukaryota</taxon>
        <taxon>Fungi</taxon>
        <taxon>Dikarya</taxon>
        <taxon>Basidiomycota</taxon>
        <taxon>Agaricomycotina</taxon>
        <taxon>Agaricomycetes</taxon>
        <taxon>Agaricomycetidae</taxon>
        <taxon>Agaricales</taxon>
        <taxon>Marasmiineae</taxon>
        <taxon>Marasmiaceae</taxon>
        <taxon>Marasmius</taxon>
    </lineage>
</organism>
<accession>A0ABR3EZW1</accession>
<gene>
    <name evidence="3" type="ORF">V5O48_013509</name>
</gene>
<feature type="region of interest" description="Disordered" evidence="1">
    <location>
        <begin position="1"/>
        <end position="63"/>
    </location>
</feature>
<dbReference type="Pfam" id="PF20149">
    <property type="entry name" value="DUF6532"/>
    <property type="match status" value="1"/>
</dbReference>
<feature type="region of interest" description="Disordered" evidence="1">
    <location>
        <begin position="466"/>
        <end position="518"/>
    </location>
</feature>
<protein>
    <recommendedName>
        <fullName evidence="2">DUF6532 domain-containing protein</fullName>
    </recommendedName>
</protein>
<reference evidence="3 4" key="1">
    <citation type="submission" date="2024-02" db="EMBL/GenBank/DDBJ databases">
        <title>A draft genome for the cacao thread blight pathogen Marasmius crinis-equi.</title>
        <authorList>
            <person name="Cohen S.P."/>
            <person name="Baruah I.K."/>
            <person name="Amoako-Attah I."/>
            <person name="Bukari Y."/>
            <person name="Meinhardt L.W."/>
            <person name="Bailey B.A."/>
        </authorList>
    </citation>
    <scope>NUCLEOTIDE SEQUENCE [LARGE SCALE GENOMIC DNA]</scope>
    <source>
        <strain evidence="3 4">GH-76</strain>
    </source>
</reference>
<evidence type="ECO:0000313" key="3">
    <source>
        <dbReference type="EMBL" id="KAL0568477.1"/>
    </source>
</evidence>
<feature type="compositionally biased region" description="Polar residues" evidence="1">
    <location>
        <begin position="27"/>
        <end position="41"/>
    </location>
</feature>
<dbReference type="InterPro" id="IPR045341">
    <property type="entry name" value="DUF6532"/>
</dbReference>
<dbReference type="Proteomes" id="UP001465976">
    <property type="component" value="Unassembled WGS sequence"/>
</dbReference>
<feature type="region of interest" description="Disordered" evidence="1">
    <location>
        <begin position="78"/>
        <end position="209"/>
    </location>
</feature>
<feature type="compositionally biased region" description="Acidic residues" evidence="1">
    <location>
        <begin position="87"/>
        <end position="100"/>
    </location>
</feature>
<feature type="compositionally biased region" description="Polar residues" evidence="1">
    <location>
        <begin position="181"/>
        <end position="202"/>
    </location>
</feature>
<comment type="caution">
    <text evidence="3">The sequence shown here is derived from an EMBL/GenBank/DDBJ whole genome shotgun (WGS) entry which is preliminary data.</text>
</comment>
<dbReference type="EMBL" id="JBAHYK010001330">
    <property type="protein sequence ID" value="KAL0568477.1"/>
    <property type="molecule type" value="Genomic_DNA"/>
</dbReference>
<proteinExistence type="predicted"/>
<evidence type="ECO:0000259" key="2">
    <source>
        <dbReference type="Pfam" id="PF20149"/>
    </source>
</evidence>
<evidence type="ECO:0000313" key="4">
    <source>
        <dbReference type="Proteomes" id="UP001465976"/>
    </source>
</evidence>
<feature type="compositionally biased region" description="Low complexity" evidence="1">
    <location>
        <begin position="42"/>
        <end position="53"/>
    </location>
</feature>